<evidence type="ECO:0000313" key="3">
    <source>
        <dbReference type="Proteomes" id="UP001187192"/>
    </source>
</evidence>
<keyword evidence="3" id="KW-1185">Reference proteome</keyword>
<proteinExistence type="predicted"/>
<feature type="region of interest" description="Disordered" evidence="1">
    <location>
        <begin position="61"/>
        <end position="88"/>
    </location>
</feature>
<dbReference type="AlphaFoldDB" id="A0AA88AQF8"/>
<accession>A0AA88AQF8</accession>
<gene>
    <name evidence="2" type="ORF">TIFTF001_025805</name>
</gene>
<name>A0AA88AQF8_FICCA</name>
<comment type="caution">
    <text evidence="2">The sequence shown here is derived from an EMBL/GenBank/DDBJ whole genome shotgun (WGS) entry which is preliminary data.</text>
</comment>
<sequence length="114" mass="12929">MAADRKIFRRRSERSWTRFCSSRHEERGSITCRQNGRRISPESHLEVYGGETLNGDFRRTVARKTTKRRLPDQKTQEGRKGRKGREGDAVVLPAVHLAGREGGAAVPMVRGRAL</sequence>
<protein>
    <submittedName>
        <fullName evidence="2">Uncharacterized protein</fullName>
    </submittedName>
</protein>
<reference evidence="2" key="1">
    <citation type="submission" date="2023-07" db="EMBL/GenBank/DDBJ databases">
        <title>draft genome sequence of fig (Ficus carica).</title>
        <authorList>
            <person name="Takahashi T."/>
            <person name="Nishimura K."/>
        </authorList>
    </citation>
    <scope>NUCLEOTIDE SEQUENCE</scope>
</reference>
<evidence type="ECO:0000256" key="1">
    <source>
        <dbReference type="SAM" id="MobiDB-lite"/>
    </source>
</evidence>
<organism evidence="2 3">
    <name type="scientific">Ficus carica</name>
    <name type="common">Common fig</name>
    <dbReference type="NCBI Taxonomy" id="3494"/>
    <lineage>
        <taxon>Eukaryota</taxon>
        <taxon>Viridiplantae</taxon>
        <taxon>Streptophyta</taxon>
        <taxon>Embryophyta</taxon>
        <taxon>Tracheophyta</taxon>
        <taxon>Spermatophyta</taxon>
        <taxon>Magnoliopsida</taxon>
        <taxon>eudicotyledons</taxon>
        <taxon>Gunneridae</taxon>
        <taxon>Pentapetalae</taxon>
        <taxon>rosids</taxon>
        <taxon>fabids</taxon>
        <taxon>Rosales</taxon>
        <taxon>Moraceae</taxon>
        <taxon>Ficeae</taxon>
        <taxon>Ficus</taxon>
    </lineage>
</organism>
<dbReference type="Proteomes" id="UP001187192">
    <property type="component" value="Unassembled WGS sequence"/>
</dbReference>
<evidence type="ECO:0000313" key="2">
    <source>
        <dbReference type="EMBL" id="GMN56685.1"/>
    </source>
</evidence>
<dbReference type="EMBL" id="BTGU01000065">
    <property type="protein sequence ID" value="GMN56685.1"/>
    <property type="molecule type" value="Genomic_DNA"/>
</dbReference>
<feature type="compositionally biased region" description="Basic and acidic residues" evidence="1">
    <location>
        <begin position="69"/>
        <end position="88"/>
    </location>
</feature>